<dbReference type="InterPro" id="IPR002490">
    <property type="entry name" value="V-ATPase_116kDa_su"/>
</dbReference>
<feature type="transmembrane region" description="Helical" evidence="8">
    <location>
        <begin position="567"/>
        <end position="587"/>
    </location>
</feature>
<dbReference type="OrthoDB" id="9803814at2"/>
<feature type="transmembrane region" description="Helical" evidence="8">
    <location>
        <begin position="388"/>
        <end position="407"/>
    </location>
</feature>
<proteinExistence type="inferred from homology"/>
<evidence type="ECO:0000256" key="3">
    <source>
        <dbReference type="ARBA" id="ARBA00022448"/>
    </source>
</evidence>
<comment type="subcellular location">
    <subcellularLocation>
        <location evidence="1">Membrane</location>
        <topology evidence="1">Multi-pass membrane protein</topology>
    </subcellularLocation>
</comment>
<evidence type="ECO:0000256" key="4">
    <source>
        <dbReference type="ARBA" id="ARBA00022692"/>
    </source>
</evidence>
<accession>A0A415PH09</accession>
<feature type="transmembrane region" description="Helical" evidence="8">
    <location>
        <begin position="481"/>
        <end position="500"/>
    </location>
</feature>
<evidence type="ECO:0000313" key="9">
    <source>
        <dbReference type="EMBL" id="MBS4883397.1"/>
    </source>
</evidence>
<dbReference type="AlphaFoldDB" id="A0A415PH09"/>
<feature type="transmembrane region" description="Helical" evidence="8">
    <location>
        <begin position="435"/>
        <end position="461"/>
    </location>
</feature>
<organism evidence="10 11">
    <name type="scientific">Amedibacillus dolichus</name>
    <dbReference type="NCBI Taxonomy" id="31971"/>
    <lineage>
        <taxon>Bacteria</taxon>
        <taxon>Bacillati</taxon>
        <taxon>Bacillota</taxon>
        <taxon>Erysipelotrichia</taxon>
        <taxon>Erysipelotrichales</taxon>
        <taxon>Erysipelotrichaceae</taxon>
        <taxon>Amedibacillus</taxon>
    </lineage>
</organism>
<comment type="similarity">
    <text evidence="2">Belongs to the V-ATPase 116 kDa subunit family.</text>
</comment>
<evidence type="ECO:0000313" key="10">
    <source>
        <dbReference type="EMBL" id="RHM12050.1"/>
    </source>
</evidence>
<dbReference type="GO" id="GO:0046961">
    <property type="term" value="F:proton-transporting ATPase activity, rotational mechanism"/>
    <property type="evidence" value="ECO:0007669"/>
    <property type="project" value="InterPro"/>
</dbReference>
<evidence type="ECO:0000256" key="8">
    <source>
        <dbReference type="SAM" id="Phobius"/>
    </source>
</evidence>
<keyword evidence="11" id="KW-1185">Reference proteome</keyword>
<evidence type="ECO:0000256" key="5">
    <source>
        <dbReference type="ARBA" id="ARBA00022989"/>
    </source>
</evidence>
<evidence type="ECO:0000256" key="2">
    <source>
        <dbReference type="ARBA" id="ARBA00009904"/>
    </source>
</evidence>
<dbReference type="EMBL" id="QRPK01000018">
    <property type="protein sequence ID" value="RHM12050.1"/>
    <property type="molecule type" value="Genomic_DNA"/>
</dbReference>
<dbReference type="GO" id="GO:0051117">
    <property type="term" value="F:ATPase binding"/>
    <property type="evidence" value="ECO:0007669"/>
    <property type="project" value="TreeGrafter"/>
</dbReference>
<protein>
    <submittedName>
        <fullName evidence="10">V-type ATP synthase subunit I</fullName>
    </submittedName>
</protein>
<dbReference type="RefSeq" id="WP_004800503.1">
    <property type="nucleotide sequence ID" value="NZ_CABKNA010000002.1"/>
</dbReference>
<reference evidence="10 11" key="1">
    <citation type="submission" date="2018-08" db="EMBL/GenBank/DDBJ databases">
        <title>A genome reference for cultivated species of the human gut microbiota.</title>
        <authorList>
            <person name="Zou Y."/>
            <person name="Xue W."/>
            <person name="Luo G."/>
        </authorList>
    </citation>
    <scope>NUCLEOTIDE SEQUENCE [LARGE SCALE GENOMIC DNA]</scope>
    <source>
        <strain evidence="10 11">AF35-6BH</strain>
    </source>
</reference>
<dbReference type="PANTHER" id="PTHR11629">
    <property type="entry name" value="VACUOLAR PROTON ATPASES"/>
    <property type="match status" value="1"/>
</dbReference>
<feature type="transmembrane region" description="Helical" evidence="8">
    <location>
        <begin position="593"/>
        <end position="616"/>
    </location>
</feature>
<dbReference type="Proteomes" id="UP000753219">
    <property type="component" value="Unassembled WGS sequence"/>
</dbReference>
<gene>
    <name evidence="10" type="ORF">DWZ83_04970</name>
    <name evidence="9" type="ORF">KHZ85_01335</name>
</gene>
<evidence type="ECO:0000256" key="7">
    <source>
        <dbReference type="ARBA" id="ARBA00023136"/>
    </source>
</evidence>
<feature type="transmembrane region" description="Helical" evidence="8">
    <location>
        <begin position="353"/>
        <end position="376"/>
    </location>
</feature>
<evidence type="ECO:0000256" key="6">
    <source>
        <dbReference type="ARBA" id="ARBA00023065"/>
    </source>
</evidence>
<dbReference type="GO" id="GO:0016471">
    <property type="term" value="C:vacuolar proton-transporting V-type ATPase complex"/>
    <property type="evidence" value="ECO:0007669"/>
    <property type="project" value="TreeGrafter"/>
</dbReference>
<dbReference type="EMBL" id="JAGZMZ010000002">
    <property type="protein sequence ID" value="MBS4883397.1"/>
    <property type="molecule type" value="Genomic_DNA"/>
</dbReference>
<dbReference type="PANTHER" id="PTHR11629:SF63">
    <property type="entry name" value="V-TYPE PROTON ATPASE SUBUNIT A"/>
    <property type="match status" value="1"/>
</dbReference>
<reference evidence="9" key="2">
    <citation type="submission" date="2021-02" db="EMBL/GenBank/DDBJ databases">
        <title>Infant gut strain persistence is associated with maternal origin, phylogeny, and functional potential including surface adhesion and iron acquisition.</title>
        <authorList>
            <person name="Lou Y.C."/>
        </authorList>
    </citation>
    <scope>NUCLEOTIDE SEQUENCE</scope>
    <source>
        <strain evidence="9">L3_108_103G1_dasL3_108_103G1_concoct_2</strain>
    </source>
</reference>
<evidence type="ECO:0000256" key="1">
    <source>
        <dbReference type="ARBA" id="ARBA00004141"/>
    </source>
</evidence>
<comment type="caution">
    <text evidence="10">The sequence shown here is derived from an EMBL/GenBank/DDBJ whole genome shotgun (WGS) entry which is preliminary data.</text>
</comment>
<keyword evidence="7 8" id="KW-0472">Membrane</keyword>
<dbReference type="GO" id="GO:0033179">
    <property type="term" value="C:proton-transporting V-type ATPase, V0 domain"/>
    <property type="evidence" value="ECO:0007669"/>
    <property type="project" value="InterPro"/>
</dbReference>
<name>A0A415PH09_9FIRM</name>
<sequence length="640" mass="72827">MAIAKMKLVSISGDNEYLDDVLLRFVDLDCMHPEPASKFVDSVHGLTTLNDENPVSELLNHFYEIVEDMKLDVKEMKSRDKDYDVKKMQETLDTYYHRYSKALAVRKDLEKVIHENEDALVQVRNIESSDLNLDDLFECEYIKIRFGRLPLDSVEKLQYYRNHPFVFKSFNSDQTYSWCVYITTAKFEGDVDNIFSSLYFERIRIPEFVHGTPERAKEMLQEEIDSDVLQLAHVDEVMEAIKAECSDEFAYIKAELEFINHTYEARKYVVGLGERFSIIGFVAEDDIEKLKAIYADLKEVDIEVRPAHSDKRLSPPTKIKNGWFARPFSMFVEMYGVPEYGSFDPTPFVAITYSLLFGIMFGDLGQGAVLMLVGYLAYKWKGMRLGEIGVRIGIMSCIFGTIYGSVFGNETLLNPLYETLFHMEEKPIEIMTSEFIPILLIVSIIIGAVLMLISMVMNIILQWKNHNIGEMLFSHNGIAGLIFYGSLVGGAGLQLGLGINVFGNKLYILGLILVPLIVIFLKEALIHKLEHEKLFPNGFGAYFTESFFELFEICLSYVTNSISYLRVGGFVLSHAGMMMAVTLLMSMAGSGSLFVAILGNIFVMCLEGLIVGIQVLRLEFYEMFSRYFTGRGIAFNAMNN</sequence>
<feature type="transmembrane region" description="Helical" evidence="8">
    <location>
        <begin position="506"/>
        <end position="525"/>
    </location>
</feature>
<dbReference type="GO" id="GO:0007035">
    <property type="term" value="P:vacuolar acidification"/>
    <property type="evidence" value="ECO:0007669"/>
    <property type="project" value="TreeGrafter"/>
</dbReference>
<evidence type="ECO:0000313" key="11">
    <source>
        <dbReference type="Proteomes" id="UP000284868"/>
    </source>
</evidence>
<keyword evidence="3" id="KW-0813">Transport</keyword>
<keyword evidence="5 8" id="KW-1133">Transmembrane helix</keyword>
<dbReference type="Pfam" id="PF01496">
    <property type="entry name" value="V_ATPase_I"/>
    <property type="match status" value="1"/>
</dbReference>
<dbReference type="Proteomes" id="UP000284868">
    <property type="component" value="Unassembled WGS sequence"/>
</dbReference>
<dbReference type="GeneID" id="92793931"/>
<keyword evidence="6" id="KW-0406">Ion transport</keyword>
<keyword evidence="4 8" id="KW-0812">Transmembrane</keyword>